<accession>A0ABY6L148</accession>
<dbReference type="Gene3D" id="2.40.70.10">
    <property type="entry name" value="Acid Proteases"/>
    <property type="match status" value="1"/>
</dbReference>
<organism evidence="7 8">
    <name type="scientific">Cordylochernes scorpioides</name>
    <dbReference type="NCBI Taxonomy" id="51811"/>
    <lineage>
        <taxon>Eukaryota</taxon>
        <taxon>Metazoa</taxon>
        <taxon>Ecdysozoa</taxon>
        <taxon>Arthropoda</taxon>
        <taxon>Chelicerata</taxon>
        <taxon>Arachnida</taxon>
        <taxon>Pseudoscorpiones</taxon>
        <taxon>Cheliferoidea</taxon>
        <taxon>Chernetidae</taxon>
        <taxon>Cordylochernes</taxon>
    </lineage>
</organism>
<evidence type="ECO:0000256" key="4">
    <source>
        <dbReference type="ARBA" id="ARBA00022759"/>
    </source>
</evidence>
<keyword evidence="4" id="KW-0378">Hydrolase</keyword>
<proteinExistence type="predicted"/>
<sequence length="536" mass="60735">MRSAPTPLRRGMMLKTVTGDTSPILGGLDVEICLGGIRFNHRVLVAEIDDEFILGMDILRRQDFTFDPTQGVLTLGSESFVLSKEGQKDGGVRLFACEDKHIDGNSEGVVRAIAEEPLGCCIGLAEPTENGQNKIIRQTKLELDLKDLSEEETRNARAFLKKNQDVFSSGDGNLGRTDLVRHRINTGDARPIRQPPRQLPMVKQEVTGLLRKMKRDGIIDESNGPWSSPVVLVTKKDGTTRFCVDYRRQNDITKKDSYPLPRIDDTLTTLAGSSWFSTLDLKSGYWQVGMHPEDKEKTAFSTDSGLYQFTVMPFGLCNAPATFERLIELVLKGFTWKTCLVYLGDVMVMGRTFEEHLRNLQEVFDRFKANNLALNPKKCQLFQKSVKFLGHIVSTEGIRTSDDKNFTIKNWPEPRAKHELQSFLGLCTYYRRFVEGYADIAAPLHRLTEARASFNWNEECEKAFRALKRSLCFSPILAYPQPETNFILDTDASNLGIGTVLSQVRDGDERVIEFFSRVLTKAERNYCATRKNFWLL</sequence>
<evidence type="ECO:0000313" key="7">
    <source>
        <dbReference type="EMBL" id="UYV74056.1"/>
    </source>
</evidence>
<dbReference type="SUPFAM" id="SSF56672">
    <property type="entry name" value="DNA/RNA polymerases"/>
    <property type="match status" value="1"/>
</dbReference>
<evidence type="ECO:0000256" key="1">
    <source>
        <dbReference type="ARBA" id="ARBA00022679"/>
    </source>
</evidence>
<keyword evidence="4" id="KW-0255">Endonuclease</keyword>
<dbReference type="Proteomes" id="UP001235939">
    <property type="component" value="Chromosome 11"/>
</dbReference>
<keyword evidence="2" id="KW-0548">Nucleotidyltransferase</keyword>
<evidence type="ECO:0000256" key="3">
    <source>
        <dbReference type="ARBA" id="ARBA00022722"/>
    </source>
</evidence>
<keyword evidence="5" id="KW-0511">Multifunctional enzyme</keyword>
<evidence type="ECO:0000256" key="2">
    <source>
        <dbReference type="ARBA" id="ARBA00022695"/>
    </source>
</evidence>
<dbReference type="InterPro" id="IPR021109">
    <property type="entry name" value="Peptidase_aspartic_dom_sf"/>
</dbReference>
<dbReference type="InterPro" id="IPR050951">
    <property type="entry name" value="Retrovirus_Pol_polyprotein"/>
</dbReference>
<evidence type="ECO:0000259" key="6">
    <source>
        <dbReference type="PROSITE" id="PS50878"/>
    </source>
</evidence>
<gene>
    <name evidence="7" type="ORF">LAZ67_11001990</name>
</gene>
<dbReference type="InterPro" id="IPR043502">
    <property type="entry name" value="DNA/RNA_pol_sf"/>
</dbReference>
<keyword evidence="8" id="KW-1185">Reference proteome</keyword>
<evidence type="ECO:0000256" key="5">
    <source>
        <dbReference type="ARBA" id="ARBA00023268"/>
    </source>
</evidence>
<dbReference type="Gene3D" id="3.10.10.10">
    <property type="entry name" value="HIV Type 1 Reverse Transcriptase, subunit A, domain 1"/>
    <property type="match status" value="1"/>
</dbReference>
<dbReference type="EMBL" id="CP092873">
    <property type="protein sequence ID" value="UYV74056.1"/>
    <property type="molecule type" value="Genomic_DNA"/>
</dbReference>
<dbReference type="InterPro" id="IPR000477">
    <property type="entry name" value="RT_dom"/>
</dbReference>
<keyword evidence="1" id="KW-0808">Transferase</keyword>
<feature type="domain" description="Reverse transcriptase" evidence="6">
    <location>
        <begin position="214"/>
        <end position="393"/>
    </location>
</feature>
<dbReference type="InterPro" id="IPR043128">
    <property type="entry name" value="Rev_trsase/Diguanyl_cyclase"/>
</dbReference>
<dbReference type="PANTHER" id="PTHR37984">
    <property type="entry name" value="PROTEIN CBG26694"/>
    <property type="match status" value="1"/>
</dbReference>
<dbReference type="InterPro" id="IPR041577">
    <property type="entry name" value="RT_RNaseH_2"/>
</dbReference>
<reference evidence="7 8" key="1">
    <citation type="submission" date="2022-01" db="EMBL/GenBank/DDBJ databases">
        <title>A chromosomal length assembly of Cordylochernes scorpioides.</title>
        <authorList>
            <person name="Zeh D."/>
            <person name="Zeh J."/>
        </authorList>
    </citation>
    <scope>NUCLEOTIDE SEQUENCE [LARGE SCALE GENOMIC DNA]</scope>
    <source>
        <strain evidence="7">IN4F17</strain>
        <tissue evidence="7">Whole Body</tissue>
    </source>
</reference>
<keyword evidence="3" id="KW-0540">Nuclease</keyword>
<dbReference type="PROSITE" id="PS50878">
    <property type="entry name" value="RT_POL"/>
    <property type="match status" value="1"/>
</dbReference>
<dbReference type="Pfam" id="PF00078">
    <property type="entry name" value="RVT_1"/>
    <property type="match status" value="1"/>
</dbReference>
<dbReference type="CDD" id="cd01647">
    <property type="entry name" value="RT_LTR"/>
    <property type="match status" value="1"/>
</dbReference>
<dbReference type="Gene3D" id="3.30.70.270">
    <property type="match status" value="2"/>
</dbReference>
<evidence type="ECO:0000313" key="8">
    <source>
        <dbReference type="Proteomes" id="UP001235939"/>
    </source>
</evidence>
<dbReference type="PANTHER" id="PTHR37984:SF5">
    <property type="entry name" value="PROTEIN NYNRIN-LIKE"/>
    <property type="match status" value="1"/>
</dbReference>
<protein>
    <submittedName>
        <fullName evidence="7">K02A2.6-like</fullName>
    </submittedName>
</protein>
<dbReference type="Pfam" id="PF17919">
    <property type="entry name" value="RT_RNaseH_2"/>
    <property type="match status" value="1"/>
</dbReference>
<name>A0ABY6L148_9ARAC</name>